<evidence type="ECO:0000313" key="2">
    <source>
        <dbReference type="Proteomes" id="UP001472677"/>
    </source>
</evidence>
<dbReference type="EMBL" id="JBBPBM010000008">
    <property type="protein sequence ID" value="KAK8571881.1"/>
    <property type="molecule type" value="Genomic_DNA"/>
</dbReference>
<reference evidence="1 2" key="1">
    <citation type="journal article" date="2024" name="G3 (Bethesda)">
        <title>Genome assembly of Hibiscus sabdariffa L. provides insights into metabolisms of medicinal natural products.</title>
        <authorList>
            <person name="Kim T."/>
        </authorList>
    </citation>
    <scope>NUCLEOTIDE SEQUENCE [LARGE SCALE GENOMIC DNA]</scope>
    <source>
        <strain evidence="1">TK-2024</strain>
        <tissue evidence="1">Old leaves</tissue>
    </source>
</reference>
<dbReference type="Gene3D" id="1.25.40.10">
    <property type="entry name" value="Tetratricopeptide repeat domain"/>
    <property type="match status" value="1"/>
</dbReference>
<sequence length="140" mass="15980">MYDNGIKPTTATYHTLKGILFQTGQVNTAQEVSNDMHVHDHVLSILAYLILIDGMWKAGRLVSGLACARAVCPWWLINCAGKWKKRAAYRTPSRLMSLFMDFYRKKEVEKAMNRLEQMCKRKFSADGVTATMLSLDMKDD</sequence>
<evidence type="ECO:0000313" key="1">
    <source>
        <dbReference type="EMBL" id="KAK8571881.1"/>
    </source>
</evidence>
<comment type="caution">
    <text evidence="1">The sequence shown here is derived from an EMBL/GenBank/DDBJ whole genome shotgun (WGS) entry which is preliminary data.</text>
</comment>
<accession>A0ABR2F4E5</accession>
<evidence type="ECO:0008006" key="3">
    <source>
        <dbReference type="Google" id="ProtNLM"/>
    </source>
</evidence>
<keyword evidence="2" id="KW-1185">Reference proteome</keyword>
<dbReference type="Proteomes" id="UP001472677">
    <property type="component" value="Unassembled WGS sequence"/>
</dbReference>
<gene>
    <name evidence="1" type="ORF">V6N12_027949</name>
</gene>
<name>A0ABR2F4E5_9ROSI</name>
<dbReference type="InterPro" id="IPR011990">
    <property type="entry name" value="TPR-like_helical_dom_sf"/>
</dbReference>
<protein>
    <recommendedName>
        <fullName evidence="3">Pentatricopeptide repeat-containing protein</fullName>
    </recommendedName>
</protein>
<organism evidence="1 2">
    <name type="scientific">Hibiscus sabdariffa</name>
    <name type="common">roselle</name>
    <dbReference type="NCBI Taxonomy" id="183260"/>
    <lineage>
        <taxon>Eukaryota</taxon>
        <taxon>Viridiplantae</taxon>
        <taxon>Streptophyta</taxon>
        <taxon>Embryophyta</taxon>
        <taxon>Tracheophyta</taxon>
        <taxon>Spermatophyta</taxon>
        <taxon>Magnoliopsida</taxon>
        <taxon>eudicotyledons</taxon>
        <taxon>Gunneridae</taxon>
        <taxon>Pentapetalae</taxon>
        <taxon>rosids</taxon>
        <taxon>malvids</taxon>
        <taxon>Malvales</taxon>
        <taxon>Malvaceae</taxon>
        <taxon>Malvoideae</taxon>
        <taxon>Hibiscus</taxon>
    </lineage>
</organism>
<proteinExistence type="predicted"/>